<name>A0A167L2D6_CALVF</name>
<dbReference type="InterPro" id="IPR011333">
    <property type="entry name" value="SKP1/BTB/POZ_sf"/>
</dbReference>
<organism evidence="2 3">
    <name type="scientific">Calocera viscosa (strain TUFC12733)</name>
    <dbReference type="NCBI Taxonomy" id="1330018"/>
    <lineage>
        <taxon>Eukaryota</taxon>
        <taxon>Fungi</taxon>
        <taxon>Dikarya</taxon>
        <taxon>Basidiomycota</taxon>
        <taxon>Agaricomycotina</taxon>
        <taxon>Dacrymycetes</taxon>
        <taxon>Dacrymycetales</taxon>
        <taxon>Dacrymycetaceae</taxon>
        <taxon>Calocera</taxon>
    </lineage>
</organism>
<evidence type="ECO:0000259" key="1">
    <source>
        <dbReference type="SMART" id="SM00225"/>
    </source>
</evidence>
<protein>
    <recommendedName>
        <fullName evidence="1">BTB domain-containing protein</fullName>
    </recommendedName>
</protein>
<dbReference type="EMBL" id="KV417290">
    <property type="protein sequence ID" value="KZO95261.1"/>
    <property type="molecule type" value="Genomic_DNA"/>
</dbReference>
<evidence type="ECO:0000313" key="2">
    <source>
        <dbReference type="EMBL" id="KZO95261.1"/>
    </source>
</evidence>
<feature type="domain" description="BTB" evidence="1">
    <location>
        <begin position="34"/>
        <end position="135"/>
    </location>
</feature>
<evidence type="ECO:0000313" key="3">
    <source>
        <dbReference type="Proteomes" id="UP000076738"/>
    </source>
</evidence>
<dbReference type="Gene3D" id="3.30.710.10">
    <property type="entry name" value="Potassium Channel Kv1.1, Chain A"/>
    <property type="match status" value="1"/>
</dbReference>
<proteinExistence type="predicted"/>
<dbReference type="Proteomes" id="UP000076738">
    <property type="component" value="Unassembled WGS sequence"/>
</dbReference>
<accession>A0A167L2D6</accession>
<dbReference type="InterPro" id="IPR000210">
    <property type="entry name" value="BTB/POZ_dom"/>
</dbReference>
<dbReference type="STRING" id="1330018.A0A167L2D6"/>
<dbReference type="Pfam" id="PF00651">
    <property type="entry name" value="BTB"/>
    <property type="match status" value="1"/>
</dbReference>
<reference evidence="2 3" key="1">
    <citation type="journal article" date="2016" name="Mol. Biol. Evol.">
        <title>Comparative Genomics of Early-Diverging Mushroom-Forming Fungi Provides Insights into the Origins of Lignocellulose Decay Capabilities.</title>
        <authorList>
            <person name="Nagy L.G."/>
            <person name="Riley R."/>
            <person name="Tritt A."/>
            <person name="Adam C."/>
            <person name="Daum C."/>
            <person name="Floudas D."/>
            <person name="Sun H."/>
            <person name="Yadav J.S."/>
            <person name="Pangilinan J."/>
            <person name="Larsson K.H."/>
            <person name="Matsuura K."/>
            <person name="Barry K."/>
            <person name="Labutti K."/>
            <person name="Kuo R."/>
            <person name="Ohm R.A."/>
            <person name="Bhattacharya S.S."/>
            <person name="Shirouzu T."/>
            <person name="Yoshinaga Y."/>
            <person name="Martin F.M."/>
            <person name="Grigoriev I.V."/>
            <person name="Hibbett D.S."/>
        </authorList>
    </citation>
    <scope>NUCLEOTIDE SEQUENCE [LARGE SCALE GENOMIC DNA]</scope>
    <source>
        <strain evidence="2 3">TUFC12733</strain>
    </source>
</reference>
<dbReference type="SMART" id="SM00225">
    <property type="entry name" value="BTB"/>
    <property type="match status" value="1"/>
</dbReference>
<sequence length="285" mass="32062">MSEDAISVYLGCASSSTPELPVFDVPAIFLDPDADLLLQSSDGVLFKIFKAFLIVGCQFFRDMFAHAHASTATSDEPVKWDEPATVIIALLYQLYPCTKPKITTVDDLIRMAEAADKWGMYSLSDKCIRNLAKRRFLDQRPLAVYRFASRFRIDDLKTKASYRVVEMFDPLEALRSDLVGISGIEVVQLCDLRKKRIQRVQNLCRLGSAKLCPRHEGTIQGAAIHGSDLSKLNDHLKTMAEKTPSSTIISTVVNILDCKCENYGCKLEDHLRVLKERLDDYSTFV</sequence>
<gene>
    <name evidence="2" type="ORF">CALVIDRAFT_538409</name>
</gene>
<dbReference type="OrthoDB" id="71307at2759"/>
<dbReference type="AlphaFoldDB" id="A0A167L2D6"/>
<keyword evidence="3" id="KW-1185">Reference proteome</keyword>
<dbReference type="SUPFAM" id="SSF54695">
    <property type="entry name" value="POZ domain"/>
    <property type="match status" value="1"/>
</dbReference>